<keyword evidence="2" id="KW-1185">Reference proteome</keyword>
<accession>A0ABU5RWT4</accession>
<protein>
    <submittedName>
        <fullName evidence="1">Uncharacterized protein</fullName>
    </submittedName>
</protein>
<evidence type="ECO:0000313" key="1">
    <source>
        <dbReference type="EMBL" id="MEA5392253.1"/>
    </source>
</evidence>
<proteinExistence type="predicted"/>
<evidence type="ECO:0000313" key="2">
    <source>
        <dbReference type="Proteomes" id="UP001304461"/>
    </source>
</evidence>
<dbReference type="RefSeq" id="WP_323306210.1">
    <property type="nucleotide sequence ID" value="NZ_JAYGHX010000009.1"/>
</dbReference>
<organism evidence="1 2">
    <name type="scientific">Cyanobium gracile UHCC 0139</name>
    <dbReference type="NCBI Taxonomy" id="3110308"/>
    <lineage>
        <taxon>Bacteria</taxon>
        <taxon>Bacillati</taxon>
        <taxon>Cyanobacteriota</taxon>
        <taxon>Cyanophyceae</taxon>
        <taxon>Synechococcales</taxon>
        <taxon>Prochlorococcaceae</taxon>
        <taxon>Cyanobium</taxon>
    </lineage>
</organism>
<sequence>MARTPRRYAIHLFLTGGHHQEVHFNTLEDFQNWYGGVLNAAALDTFVNVPISDLTSEFLVLRAGSVQAIRVEPIYGALDD</sequence>
<comment type="caution">
    <text evidence="1">The sequence shown here is derived from an EMBL/GenBank/DDBJ whole genome shotgun (WGS) entry which is preliminary data.</text>
</comment>
<gene>
    <name evidence="1" type="ORF">VB738_13400</name>
</gene>
<name>A0ABU5RWT4_9CYAN</name>
<dbReference type="Proteomes" id="UP001304461">
    <property type="component" value="Unassembled WGS sequence"/>
</dbReference>
<reference evidence="1 2" key="1">
    <citation type="submission" date="2023-12" db="EMBL/GenBank/DDBJ databases">
        <title>Baltic Sea Cyanobacteria.</title>
        <authorList>
            <person name="Delbaje E."/>
            <person name="Fewer D.P."/>
            <person name="Shishido T.K."/>
        </authorList>
    </citation>
    <scope>NUCLEOTIDE SEQUENCE [LARGE SCALE GENOMIC DNA]</scope>
    <source>
        <strain evidence="1 2">UHCC 0139</strain>
    </source>
</reference>
<dbReference type="EMBL" id="JAYGHX010000009">
    <property type="protein sequence ID" value="MEA5392253.1"/>
    <property type="molecule type" value="Genomic_DNA"/>
</dbReference>